<protein>
    <submittedName>
        <fullName evidence="2">Uncharacterized protein</fullName>
    </submittedName>
</protein>
<name>A0A4D4KDG9_9ACTN</name>
<keyword evidence="3" id="KW-1185">Reference proteome</keyword>
<dbReference type="EMBL" id="AP019620">
    <property type="protein sequence ID" value="BBJ39536.1"/>
    <property type="molecule type" value="Genomic_DNA"/>
</dbReference>
<proteinExistence type="predicted"/>
<evidence type="ECO:0000313" key="2">
    <source>
        <dbReference type="EMBL" id="GDY47005.1"/>
    </source>
</evidence>
<dbReference type="Proteomes" id="UP000463951">
    <property type="component" value="Chromosome"/>
</dbReference>
<evidence type="ECO:0000313" key="1">
    <source>
        <dbReference type="EMBL" id="BBJ39536.1"/>
    </source>
</evidence>
<dbReference type="Proteomes" id="UP000299290">
    <property type="component" value="Unassembled WGS sequence"/>
</dbReference>
<organism evidence="2 3">
    <name type="scientific">Streptomyces antimycoticus</name>
    <dbReference type="NCBI Taxonomy" id="68175"/>
    <lineage>
        <taxon>Bacteria</taxon>
        <taxon>Bacillati</taxon>
        <taxon>Actinomycetota</taxon>
        <taxon>Actinomycetes</taxon>
        <taxon>Kitasatosporales</taxon>
        <taxon>Streptomycetaceae</taxon>
        <taxon>Streptomyces</taxon>
        <taxon>Streptomyces violaceusniger group</taxon>
    </lineage>
</organism>
<reference evidence="3 4" key="1">
    <citation type="journal article" date="2020" name="Int. J. Syst. Evol. Microbiol.">
        <title>Reclassification of Streptomyces castelarensis and Streptomyces sporoclivatus as later heterotypic synonyms of Streptomyces antimycoticus.</title>
        <authorList>
            <person name="Komaki H."/>
            <person name="Tamura T."/>
        </authorList>
    </citation>
    <scope>NUCLEOTIDE SEQUENCE [LARGE SCALE GENOMIC DNA]</scope>
    <source>
        <strain evidence="1 4">NBRC 100767</strain>
        <strain evidence="2 3">NBRC 12839</strain>
    </source>
</reference>
<sequence>MEHEVECGGALTGLQEGDIAGGHDVASESALGEAQLLASPPDTLTELWLLTVFGSHGCDYCSRELAA</sequence>
<evidence type="ECO:0000313" key="3">
    <source>
        <dbReference type="Proteomes" id="UP000299290"/>
    </source>
</evidence>
<dbReference type="AlphaFoldDB" id="A0A4D4KDG9"/>
<gene>
    <name evidence="2" type="ORF">SANT12839_078870</name>
    <name evidence="1" type="ORF">SSPO_022540</name>
</gene>
<accession>A0A4D4KDG9</accession>
<evidence type="ECO:0000313" key="4">
    <source>
        <dbReference type="Proteomes" id="UP000463951"/>
    </source>
</evidence>
<dbReference type="EMBL" id="BJHV01000001">
    <property type="protein sequence ID" value="GDY47005.1"/>
    <property type="molecule type" value="Genomic_DNA"/>
</dbReference>